<dbReference type="Proteomes" id="UP000727407">
    <property type="component" value="Unassembled WGS sequence"/>
</dbReference>
<proteinExistence type="predicted"/>
<reference evidence="1" key="1">
    <citation type="submission" date="2020-07" db="EMBL/GenBank/DDBJ databases">
        <title>Clarias magur genome sequencing, assembly and annotation.</title>
        <authorList>
            <person name="Kushwaha B."/>
            <person name="Kumar R."/>
            <person name="Das P."/>
            <person name="Joshi C.G."/>
            <person name="Kumar D."/>
            <person name="Nagpure N.S."/>
            <person name="Pandey M."/>
            <person name="Agarwal S."/>
            <person name="Srivastava S."/>
            <person name="Singh M."/>
            <person name="Sahoo L."/>
            <person name="Jayasankar P."/>
            <person name="Meher P.K."/>
            <person name="Koringa P.G."/>
            <person name="Iquebal M.A."/>
            <person name="Das S.P."/>
            <person name="Bit A."/>
            <person name="Patnaik S."/>
            <person name="Patel N."/>
            <person name="Shah T.M."/>
            <person name="Hinsu A."/>
            <person name="Jena J.K."/>
        </authorList>
    </citation>
    <scope>NUCLEOTIDE SEQUENCE</scope>
    <source>
        <strain evidence="1">CIFAMagur01</strain>
        <tissue evidence="1">Testis</tissue>
    </source>
</reference>
<protein>
    <submittedName>
        <fullName evidence="1">Uncharacterized protein</fullName>
    </submittedName>
</protein>
<name>A0A8J4XF17_CLAMG</name>
<sequence>MEVVLMGMTGLTLTQFPTQVCPHFRTSPLSQEIMGGKPRAPKNEVCGESFQTQELDFLFMCRG</sequence>
<dbReference type="EMBL" id="QNUK01000022">
    <property type="protein sequence ID" value="KAF5907458.1"/>
    <property type="molecule type" value="Genomic_DNA"/>
</dbReference>
<organism evidence="1 2">
    <name type="scientific">Clarias magur</name>
    <name type="common">Asian catfish</name>
    <name type="synonym">Macropteronotus magur</name>
    <dbReference type="NCBI Taxonomy" id="1594786"/>
    <lineage>
        <taxon>Eukaryota</taxon>
        <taxon>Metazoa</taxon>
        <taxon>Chordata</taxon>
        <taxon>Craniata</taxon>
        <taxon>Vertebrata</taxon>
        <taxon>Euteleostomi</taxon>
        <taxon>Actinopterygii</taxon>
        <taxon>Neopterygii</taxon>
        <taxon>Teleostei</taxon>
        <taxon>Ostariophysi</taxon>
        <taxon>Siluriformes</taxon>
        <taxon>Clariidae</taxon>
        <taxon>Clarias</taxon>
    </lineage>
</organism>
<accession>A0A8J4XF17</accession>
<feature type="non-terminal residue" evidence="1">
    <location>
        <position position="63"/>
    </location>
</feature>
<evidence type="ECO:0000313" key="1">
    <source>
        <dbReference type="EMBL" id="KAF5907458.1"/>
    </source>
</evidence>
<comment type="caution">
    <text evidence="1">The sequence shown here is derived from an EMBL/GenBank/DDBJ whole genome shotgun (WGS) entry which is preliminary data.</text>
</comment>
<dbReference type="AlphaFoldDB" id="A0A8J4XF17"/>
<gene>
    <name evidence="1" type="ORF">DAT39_002887</name>
</gene>
<keyword evidence="2" id="KW-1185">Reference proteome</keyword>
<evidence type="ECO:0000313" key="2">
    <source>
        <dbReference type="Proteomes" id="UP000727407"/>
    </source>
</evidence>